<organism evidence="2 3">
    <name type="scientific">Apiospora hydei</name>
    <dbReference type="NCBI Taxonomy" id="1337664"/>
    <lineage>
        <taxon>Eukaryota</taxon>
        <taxon>Fungi</taxon>
        <taxon>Dikarya</taxon>
        <taxon>Ascomycota</taxon>
        <taxon>Pezizomycotina</taxon>
        <taxon>Sordariomycetes</taxon>
        <taxon>Xylariomycetidae</taxon>
        <taxon>Amphisphaeriales</taxon>
        <taxon>Apiosporaceae</taxon>
        <taxon>Apiospora</taxon>
    </lineage>
</organism>
<keyword evidence="3" id="KW-1185">Reference proteome</keyword>
<reference evidence="2 3" key="1">
    <citation type="submission" date="2023-01" db="EMBL/GenBank/DDBJ databases">
        <title>Analysis of 21 Apiospora genomes using comparative genomics revels a genus with tremendous synthesis potential of carbohydrate active enzymes and secondary metabolites.</title>
        <authorList>
            <person name="Sorensen T."/>
        </authorList>
    </citation>
    <scope>NUCLEOTIDE SEQUENCE [LARGE SCALE GENOMIC DNA]</scope>
    <source>
        <strain evidence="2 3">CBS 114990</strain>
    </source>
</reference>
<name>A0ABR1XAP5_9PEZI</name>
<feature type="compositionally biased region" description="Polar residues" evidence="1">
    <location>
        <begin position="186"/>
        <end position="219"/>
    </location>
</feature>
<proteinExistence type="predicted"/>
<evidence type="ECO:0000256" key="1">
    <source>
        <dbReference type="SAM" id="MobiDB-lite"/>
    </source>
</evidence>
<evidence type="ECO:0000313" key="2">
    <source>
        <dbReference type="EMBL" id="KAK8093720.1"/>
    </source>
</evidence>
<accession>A0ABR1XAP5</accession>
<feature type="compositionally biased region" description="Basic and acidic residues" evidence="1">
    <location>
        <begin position="236"/>
        <end position="245"/>
    </location>
</feature>
<dbReference type="RefSeq" id="XP_066674493.1">
    <property type="nucleotide sequence ID" value="XM_066804720.1"/>
</dbReference>
<dbReference type="Proteomes" id="UP001433268">
    <property type="component" value="Unassembled WGS sequence"/>
</dbReference>
<comment type="caution">
    <text evidence="2">The sequence shown here is derived from an EMBL/GenBank/DDBJ whole genome shotgun (WGS) entry which is preliminary data.</text>
</comment>
<sequence>MGQWKQHTTLSHADLIPWKSAQCPICLEDMPKGALLASSHLAHHLEHIAFIGFPTPPDSADGVDRVSNNPLLVASSTNDTKQTDSTTMQAPSKRRFWEYPWLKHTSAPKLGTSRSNSADFGNRKAGSNETDNNPTTASKGVTKDKQPAQEGEEFKDLIDRLKNLFLDHPETPEQPPGSNRGDQERTAPTSKDPTQGSSPHSTDPTLKSSPPVTLPSEASPTIPRNAPVASRQQKSVRIDAVERRGASSYGDDSRFSMATWFCVSIEIAG</sequence>
<evidence type="ECO:0000313" key="3">
    <source>
        <dbReference type="Proteomes" id="UP001433268"/>
    </source>
</evidence>
<feature type="compositionally biased region" description="Polar residues" evidence="1">
    <location>
        <begin position="112"/>
        <end position="139"/>
    </location>
</feature>
<feature type="region of interest" description="Disordered" evidence="1">
    <location>
        <begin position="107"/>
        <end position="149"/>
    </location>
</feature>
<dbReference type="GeneID" id="92037780"/>
<gene>
    <name evidence="2" type="ORF">PG997_000405</name>
</gene>
<dbReference type="EMBL" id="JAQQWN010000002">
    <property type="protein sequence ID" value="KAK8093720.1"/>
    <property type="molecule type" value="Genomic_DNA"/>
</dbReference>
<protein>
    <submittedName>
        <fullName evidence="2">Uncharacterized protein</fullName>
    </submittedName>
</protein>
<feature type="region of interest" description="Disordered" evidence="1">
    <location>
        <begin position="167"/>
        <end position="251"/>
    </location>
</feature>